<keyword evidence="1 6" id="KW-0678">Repressor</keyword>
<dbReference type="SUPFAM" id="SSF46785">
    <property type="entry name" value="Winged helix' DNA-binding domain"/>
    <property type="match status" value="1"/>
</dbReference>
<organism evidence="8 9">
    <name type="scientific">Pelotomaculum schinkii</name>
    <dbReference type="NCBI Taxonomy" id="78350"/>
    <lineage>
        <taxon>Bacteria</taxon>
        <taxon>Bacillati</taxon>
        <taxon>Bacillota</taxon>
        <taxon>Clostridia</taxon>
        <taxon>Eubacteriales</taxon>
        <taxon>Desulfotomaculaceae</taxon>
        <taxon>Pelotomaculum</taxon>
    </lineage>
</organism>
<dbReference type="SUPFAM" id="SSF55781">
    <property type="entry name" value="GAF domain-like"/>
    <property type="match status" value="1"/>
</dbReference>
<dbReference type="PANTHER" id="PTHR34824:SF1">
    <property type="entry name" value="HEAT-INDUCIBLE TRANSCRIPTION REPRESSOR HRCA"/>
    <property type="match status" value="1"/>
</dbReference>
<evidence type="ECO:0000259" key="7">
    <source>
        <dbReference type="Pfam" id="PF01628"/>
    </source>
</evidence>
<keyword evidence="9" id="KW-1185">Reference proteome</keyword>
<evidence type="ECO:0000313" key="9">
    <source>
        <dbReference type="Proteomes" id="UP000298324"/>
    </source>
</evidence>
<dbReference type="AlphaFoldDB" id="A0A4Y7REM8"/>
<dbReference type="Proteomes" id="UP000298324">
    <property type="component" value="Unassembled WGS sequence"/>
</dbReference>
<keyword evidence="2 6" id="KW-0805">Transcription regulation</keyword>
<dbReference type="PIRSF" id="PIRSF005485">
    <property type="entry name" value="HrcA"/>
    <property type="match status" value="1"/>
</dbReference>
<dbReference type="GO" id="GO:0003677">
    <property type="term" value="F:DNA binding"/>
    <property type="evidence" value="ECO:0007669"/>
    <property type="project" value="InterPro"/>
</dbReference>
<dbReference type="RefSeq" id="WP_190239183.1">
    <property type="nucleotide sequence ID" value="NZ_QFGA01000001.1"/>
</dbReference>
<dbReference type="Pfam" id="PF01628">
    <property type="entry name" value="HrcA"/>
    <property type="match status" value="1"/>
</dbReference>
<evidence type="ECO:0000256" key="6">
    <source>
        <dbReference type="HAMAP-Rule" id="MF_00081"/>
    </source>
</evidence>
<dbReference type="Gene3D" id="3.30.450.40">
    <property type="match status" value="1"/>
</dbReference>
<evidence type="ECO:0000313" key="8">
    <source>
        <dbReference type="EMBL" id="TEB07231.1"/>
    </source>
</evidence>
<evidence type="ECO:0000256" key="4">
    <source>
        <dbReference type="ARBA" id="ARBA00023163"/>
    </source>
</evidence>
<gene>
    <name evidence="6 8" type="primary">hrcA</name>
    <name evidence="8" type="ORF">Psch_00778</name>
</gene>
<keyword evidence="4 6" id="KW-0804">Transcription</keyword>
<dbReference type="InterPro" id="IPR002571">
    <property type="entry name" value="HrcA"/>
</dbReference>
<sequence length="348" mass="39287">MKMDDRKQKVLLAIVHDYIATAEPVGSRTIAKKFRLGVSPATIRNEMADLEEQGYIEQPHTSAGRVPSEQGYRYYVDYLMQKHDLSAEEEDLIRSEFDIKVKDIGQVIQKTGQLLSQLTHYTAMVLTPSIGTSRFKHIQLVSMNPTQAMVVVVMDNGTLHHRLIDIPESISTDDMETISRILNAKLRGLTNENIKLTLVKEIYFELARHKHILDLAMELLEDSLTMKSEDKIYLGGVFNMLNQPEFHNVEKVKTLLSILEQEKLLYGLMTGEEQDVGVTVRIGGEIKNKEIKECSMVTAAYSVAGRKMGSMGVLGPTRMEYAKVISVVDFMTKNLSQALERMMKGMGK</sequence>
<dbReference type="HAMAP" id="MF_00081">
    <property type="entry name" value="HrcA"/>
    <property type="match status" value="1"/>
</dbReference>
<feature type="domain" description="Heat-inducible transcription repressor HrcA C-terminal" evidence="7">
    <location>
        <begin position="106"/>
        <end position="325"/>
    </location>
</feature>
<protein>
    <recommendedName>
        <fullName evidence="6">Heat-inducible transcription repressor HrcA</fullName>
    </recommendedName>
</protein>
<evidence type="ECO:0000256" key="2">
    <source>
        <dbReference type="ARBA" id="ARBA00023015"/>
    </source>
</evidence>
<comment type="function">
    <text evidence="5 6">Negative regulator of class I heat shock genes (grpE-dnaK-dnaJ and groELS operons). Prevents heat-shock induction of these operons.</text>
</comment>
<dbReference type="PANTHER" id="PTHR34824">
    <property type="entry name" value="HEAT-INDUCIBLE TRANSCRIPTION REPRESSOR HRCA"/>
    <property type="match status" value="1"/>
</dbReference>
<proteinExistence type="inferred from homology"/>
<dbReference type="InterPro" id="IPR023120">
    <property type="entry name" value="WHTH_transcript_rep_HrcA_IDD"/>
</dbReference>
<evidence type="ECO:0000256" key="1">
    <source>
        <dbReference type="ARBA" id="ARBA00022491"/>
    </source>
</evidence>
<keyword evidence="3 6" id="KW-0346">Stress response</keyword>
<dbReference type="InterPro" id="IPR029016">
    <property type="entry name" value="GAF-like_dom_sf"/>
</dbReference>
<reference evidence="8 9" key="1">
    <citation type="journal article" date="2018" name="Environ. Microbiol.">
        <title>Novel energy conservation strategies and behaviour of Pelotomaculum schinkii driving syntrophic propionate catabolism.</title>
        <authorList>
            <person name="Hidalgo-Ahumada C.A.P."/>
            <person name="Nobu M.K."/>
            <person name="Narihiro T."/>
            <person name="Tamaki H."/>
            <person name="Liu W.T."/>
            <person name="Kamagata Y."/>
            <person name="Stams A.J.M."/>
            <person name="Imachi H."/>
            <person name="Sousa D.Z."/>
        </authorList>
    </citation>
    <scope>NUCLEOTIDE SEQUENCE [LARGE SCALE GENOMIC DNA]</scope>
    <source>
        <strain evidence="8 9">HH</strain>
    </source>
</reference>
<comment type="caution">
    <text evidence="8">The sequence shown here is derived from an EMBL/GenBank/DDBJ whole genome shotgun (WGS) entry which is preliminary data.</text>
</comment>
<dbReference type="Gene3D" id="3.30.390.60">
    <property type="entry name" value="Heat-inducible transcription repressor hrca homolog, domain 3"/>
    <property type="match status" value="1"/>
</dbReference>
<dbReference type="InterPro" id="IPR021153">
    <property type="entry name" value="HrcA_C"/>
</dbReference>
<dbReference type="NCBIfam" id="TIGR00331">
    <property type="entry name" value="hrcA"/>
    <property type="match status" value="1"/>
</dbReference>
<comment type="similarity">
    <text evidence="6">Belongs to the HrcA family.</text>
</comment>
<dbReference type="InterPro" id="IPR036390">
    <property type="entry name" value="WH_DNA-bd_sf"/>
</dbReference>
<evidence type="ECO:0000256" key="3">
    <source>
        <dbReference type="ARBA" id="ARBA00023016"/>
    </source>
</evidence>
<evidence type="ECO:0000256" key="5">
    <source>
        <dbReference type="ARBA" id="ARBA00055319"/>
    </source>
</evidence>
<dbReference type="EMBL" id="QFGA01000001">
    <property type="protein sequence ID" value="TEB07231.1"/>
    <property type="molecule type" value="Genomic_DNA"/>
</dbReference>
<accession>A0A4Y7REM8</accession>
<dbReference type="FunFam" id="1.10.10.10:FF:000049">
    <property type="entry name" value="Heat-inducible transcription repressor HrcA"/>
    <property type="match status" value="1"/>
</dbReference>
<name>A0A4Y7REM8_9FIRM</name>
<dbReference type="InterPro" id="IPR036388">
    <property type="entry name" value="WH-like_DNA-bd_sf"/>
</dbReference>
<dbReference type="Gene3D" id="1.10.10.10">
    <property type="entry name" value="Winged helix-like DNA-binding domain superfamily/Winged helix DNA-binding domain"/>
    <property type="match status" value="1"/>
</dbReference>
<dbReference type="GO" id="GO:0045892">
    <property type="term" value="P:negative regulation of DNA-templated transcription"/>
    <property type="evidence" value="ECO:0007669"/>
    <property type="project" value="UniProtKB-UniRule"/>
</dbReference>